<evidence type="ECO:0000313" key="3">
    <source>
        <dbReference type="Proteomes" id="UP000683000"/>
    </source>
</evidence>
<protein>
    <submittedName>
        <fullName evidence="2">Uncharacterized protein</fullName>
    </submittedName>
</protein>
<feature type="compositionally biased region" description="Polar residues" evidence="1">
    <location>
        <begin position="224"/>
        <end position="233"/>
    </location>
</feature>
<accession>A0A8I2YMY9</accession>
<sequence length="233" mass="25608">MDPNLANSILANIDSRIYEILQTYIPSNSFEAWTQVQEQVEGQLAIASTVVESATDVPDLVIATKMFWRSKDEGWPDWKQIIGCPVEVLETHLWYRSTNPLPSTNTTHNVLSSNNDPAPPSDIANVHDAQPGWTSVNVVNEHDEAPIVATKGKGKQREYSVSSPKQDVPYFPSETHHFEQTSAAPSQSGSLALLCDAEDEDTTMGEIASEEEDELEEEPEHGHSTTCGTSTAN</sequence>
<evidence type="ECO:0000313" key="2">
    <source>
        <dbReference type="EMBL" id="KAG6374567.1"/>
    </source>
</evidence>
<dbReference type="Proteomes" id="UP000683000">
    <property type="component" value="Unassembled WGS sequence"/>
</dbReference>
<dbReference type="EMBL" id="JAGFBS010000017">
    <property type="protein sequence ID" value="KAG6374567.1"/>
    <property type="molecule type" value="Genomic_DNA"/>
</dbReference>
<organism evidence="2 3">
    <name type="scientific">Boletus reticuloceps</name>
    <dbReference type="NCBI Taxonomy" id="495285"/>
    <lineage>
        <taxon>Eukaryota</taxon>
        <taxon>Fungi</taxon>
        <taxon>Dikarya</taxon>
        <taxon>Basidiomycota</taxon>
        <taxon>Agaricomycotina</taxon>
        <taxon>Agaricomycetes</taxon>
        <taxon>Agaricomycetidae</taxon>
        <taxon>Boletales</taxon>
        <taxon>Boletineae</taxon>
        <taxon>Boletaceae</taxon>
        <taxon>Boletoideae</taxon>
        <taxon>Boletus</taxon>
    </lineage>
</organism>
<reference evidence="2" key="1">
    <citation type="submission" date="2021-03" db="EMBL/GenBank/DDBJ databases">
        <title>Evolutionary innovations through gain and loss of genes in the ectomycorrhizal Boletales.</title>
        <authorList>
            <person name="Wu G."/>
            <person name="Miyauchi S."/>
            <person name="Morin E."/>
            <person name="Yang Z.-L."/>
            <person name="Xu J."/>
            <person name="Martin F.M."/>
        </authorList>
    </citation>
    <scope>NUCLEOTIDE SEQUENCE</scope>
    <source>
        <strain evidence="2">BR01</strain>
    </source>
</reference>
<name>A0A8I2YMY9_9AGAM</name>
<gene>
    <name evidence="2" type="ORF">JVT61DRAFT_3920</name>
</gene>
<dbReference type="AlphaFoldDB" id="A0A8I2YMY9"/>
<feature type="compositionally biased region" description="Acidic residues" evidence="1">
    <location>
        <begin position="196"/>
        <end position="219"/>
    </location>
</feature>
<feature type="region of interest" description="Disordered" evidence="1">
    <location>
        <begin position="150"/>
        <end position="233"/>
    </location>
</feature>
<feature type="compositionally biased region" description="Polar residues" evidence="1">
    <location>
        <begin position="180"/>
        <end position="190"/>
    </location>
</feature>
<keyword evidence="3" id="KW-1185">Reference proteome</keyword>
<proteinExistence type="predicted"/>
<comment type="caution">
    <text evidence="2">The sequence shown here is derived from an EMBL/GenBank/DDBJ whole genome shotgun (WGS) entry which is preliminary data.</text>
</comment>
<dbReference type="OrthoDB" id="10561236at2759"/>
<evidence type="ECO:0000256" key="1">
    <source>
        <dbReference type="SAM" id="MobiDB-lite"/>
    </source>
</evidence>